<dbReference type="InterPro" id="IPR036249">
    <property type="entry name" value="Thioredoxin-like_sf"/>
</dbReference>
<proteinExistence type="inferred from homology"/>
<evidence type="ECO:0000313" key="7">
    <source>
        <dbReference type="Proteomes" id="UP000696280"/>
    </source>
</evidence>
<dbReference type="Pfam" id="PF00085">
    <property type="entry name" value="Thioredoxin"/>
    <property type="match status" value="1"/>
</dbReference>
<dbReference type="PROSITE" id="PS51352">
    <property type="entry name" value="THIOREDOXIN_2"/>
    <property type="match status" value="1"/>
</dbReference>
<protein>
    <recommendedName>
        <fullName evidence="8">Thioredoxin-like protein</fullName>
    </recommendedName>
</protein>
<dbReference type="InterPro" id="IPR008979">
    <property type="entry name" value="Galactose-bd-like_sf"/>
</dbReference>
<dbReference type="InterPro" id="IPR037047">
    <property type="entry name" value="PITH_dom_sf"/>
</dbReference>
<dbReference type="SUPFAM" id="SSF52833">
    <property type="entry name" value="Thioredoxin-like"/>
    <property type="match status" value="1"/>
</dbReference>
<dbReference type="Pfam" id="PF06201">
    <property type="entry name" value="PITH"/>
    <property type="match status" value="1"/>
</dbReference>
<dbReference type="InterPro" id="IPR017937">
    <property type="entry name" value="Thioredoxin_CS"/>
</dbReference>
<dbReference type="GO" id="GO:0005737">
    <property type="term" value="C:cytoplasm"/>
    <property type="evidence" value="ECO:0007669"/>
    <property type="project" value="UniProtKB-ARBA"/>
</dbReference>
<keyword evidence="2" id="KW-1015">Disulfide bond</keyword>
<evidence type="ECO:0000256" key="3">
    <source>
        <dbReference type="SAM" id="MobiDB-lite"/>
    </source>
</evidence>
<reference evidence="6" key="1">
    <citation type="submission" date="2021-07" db="EMBL/GenBank/DDBJ databases">
        <authorList>
            <person name="Durling M."/>
        </authorList>
    </citation>
    <scope>NUCLEOTIDE SEQUENCE</scope>
</reference>
<gene>
    <name evidence="6" type="ORF">HYFRA_00002470</name>
</gene>
<dbReference type="SUPFAM" id="SSF49785">
    <property type="entry name" value="Galactose-binding domain-like"/>
    <property type="match status" value="1"/>
</dbReference>
<dbReference type="PANTHER" id="PTHR46115">
    <property type="entry name" value="THIOREDOXIN-LIKE PROTEIN 1"/>
    <property type="match status" value="1"/>
</dbReference>
<dbReference type="InterPro" id="IPR010400">
    <property type="entry name" value="PITH_dom"/>
</dbReference>
<dbReference type="EMBL" id="CAJVRL010000103">
    <property type="protein sequence ID" value="CAG8960932.1"/>
    <property type="molecule type" value="Genomic_DNA"/>
</dbReference>
<evidence type="ECO:0000313" key="6">
    <source>
        <dbReference type="EMBL" id="CAG8960932.1"/>
    </source>
</evidence>
<dbReference type="PROSITE" id="PS00194">
    <property type="entry name" value="THIOREDOXIN_1"/>
    <property type="match status" value="1"/>
</dbReference>
<dbReference type="PRINTS" id="PR00421">
    <property type="entry name" value="THIOREDOXIN"/>
</dbReference>
<dbReference type="Proteomes" id="UP000696280">
    <property type="component" value="Unassembled WGS sequence"/>
</dbReference>
<feature type="compositionally biased region" description="Low complexity" evidence="3">
    <location>
        <begin position="127"/>
        <end position="141"/>
    </location>
</feature>
<sequence length="311" mass="32881">MHRATTPLPHEVNMQEIRSLSQFNTLKKSSLLIVDFYATWCGPCKQISPVFSRLAASHASTTYIVFAQCDVDKAKDVAQTCGITAMPTFQFFKNGSKVDEVKGADVQQLGTKIGYYTAAAIKEGPPASASGAKEAGSSKSADTGPGSLRGLIDVGAGRLVNASNLSSIRNIASPPPAGYAVASASGSRVLIHIPFTQTITPSQLKITIDKNSQPNAPSRIQIGTNVPVKITKDPEGVETNDLNMESLSKAENTQAINIFSDEYVNGVADLKLKASKFTGCKSLTIRIDANLSGEESKTTKIGTMDIIGVGV</sequence>
<comment type="similarity">
    <text evidence="1">Belongs to the thioredoxin family.</text>
</comment>
<evidence type="ECO:0000259" key="5">
    <source>
        <dbReference type="PROSITE" id="PS51532"/>
    </source>
</evidence>
<dbReference type="AlphaFoldDB" id="A0A9N9LB87"/>
<comment type="caution">
    <text evidence="6">The sequence shown here is derived from an EMBL/GenBank/DDBJ whole genome shotgun (WGS) entry which is preliminary data.</text>
</comment>
<evidence type="ECO:0000256" key="2">
    <source>
        <dbReference type="ARBA" id="ARBA00023157"/>
    </source>
</evidence>
<dbReference type="CDD" id="cd02947">
    <property type="entry name" value="TRX_family"/>
    <property type="match status" value="1"/>
</dbReference>
<feature type="region of interest" description="Disordered" evidence="3">
    <location>
        <begin position="127"/>
        <end position="146"/>
    </location>
</feature>
<organism evidence="6 7">
    <name type="scientific">Hymenoscyphus fraxineus</name>
    <dbReference type="NCBI Taxonomy" id="746836"/>
    <lineage>
        <taxon>Eukaryota</taxon>
        <taxon>Fungi</taxon>
        <taxon>Dikarya</taxon>
        <taxon>Ascomycota</taxon>
        <taxon>Pezizomycotina</taxon>
        <taxon>Leotiomycetes</taxon>
        <taxon>Helotiales</taxon>
        <taxon>Helotiaceae</taxon>
        <taxon>Hymenoscyphus</taxon>
    </lineage>
</organism>
<accession>A0A9N9LB87</accession>
<dbReference type="Gene3D" id="3.40.30.10">
    <property type="entry name" value="Glutaredoxin"/>
    <property type="match status" value="1"/>
</dbReference>
<dbReference type="PROSITE" id="PS51532">
    <property type="entry name" value="PITH"/>
    <property type="match status" value="1"/>
</dbReference>
<feature type="domain" description="PITH" evidence="5">
    <location>
        <begin position="137"/>
        <end position="311"/>
    </location>
</feature>
<dbReference type="FunFam" id="3.40.30.10:FF:000245">
    <property type="entry name" value="Thioredoxin"/>
    <property type="match status" value="1"/>
</dbReference>
<dbReference type="OrthoDB" id="10263751at2759"/>
<name>A0A9N9LB87_9HELO</name>
<keyword evidence="7" id="KW-1185">Reference proteome</keyword>
<evidence type="ECO:0000256" key="1">
    <source>
        <dbReference type="ARBA" id="ARBA00008987"/>
    </source>
</evidence>
<dbReference type="Gene3D" id="2.60.120.470">
    <property type="entry name" value="PITH domain"/>
    <property type="match status" value="1"/>
</dbReference>
<evidence type="ECO:0000259" key="4">
    <source>
        <dbReference type="PROSITE" id="PS51352"/>
    </source>
</evidence>
<evidence type="ECO:0008006" key="8">
    <source>
        <dbReference type="Google" id="ProtNLM"/>
    </source>
</evidence>
<dbReference type="InterPro" id="IPR013766">
    <property type="entry name" value="Thioredoxin_domain"/>
</dbReference>
<feature type="domain" description="Thioredoxin" evidence="4">
    <location>
        <begin position="1"/>
        <end position="118"/>
    </location>
</feature>